<comment type="subcellular location">
    <subcellularLocation>
        <location evidence="1">Membrane</location>
        <topology evidence="1">Multi-pass membrane protein</topology>
    </subcellularLocation>
</comment>
<feature type="transmembrane region" description="Helical" evidence="5">
    <location>
        <begin position="188"/>
        <end position="210"/>
    </location>
</feature>
<feature type="transmembrane region" description="Helical" evidence="5">
    <location>
        <begin position="103"/>
        <end position="125"/>
    </location>
</feature>
<evidence type="ECO:0000256" key="3">
    <source>
        <dbReference type="ARBA" id="ARBA00022989"/>
    </source>
</evidence>
<organism evidence="7">
    <name type="scientific">hydrothermal vent metagenome</name>
    <dbReference type="NCBI Taxonomy" id="652676"/>
    <lineage>
        <taxon>unclassified sequences</taxon>
        <taxon>metagenomes</taxon>
        <taxon>ecological metagenomes</taxon>
    </lineage>
</organism>
<name>A0A3B0T6Z6_9ZZZZ</name>
<feature type="transmembrane region" description="Helical" evidence="5">
    <location>
        <begin position="134"/>
        <end position="151"/>
    </location>
</feature>
<feature type="transmembrane region" description="Helical" evidence="5">
    <location>
        <begin position="78"/>
        <end position="97"/>
    </location>
</feature>
<gene>
    <name evidence="7" type="ORF">MNBD_ACTINO02-3114</name>
</gene>
<evidence type="ECO:0000259" key="6">
    <source>
        <dbReference type="Pfam" id="PF00892"/>
    </source>
</evidence>
<evidence type="ECO:0000256" key="4">
    <source>
        <dbReference type="ARBA" id="ARBA00023136"/>
    </source>
</evidence>
<feature type="domain" description="EamA" evidence="6">
    <location>
        <begin position="14"/>
        <end position="146"/>
    </location>
</feature>
<feature type="transmembrane region" description="Helical" evidence="5">
    <location>
        <begin position="157"/>
        <end position="176"/>
    </location>
</feature>
<dbReference type="PANTHER" id="PTHR32322">
    <property type="entry name" value="INNER MEMBRANE TRANSPORTER"/>
    <property type="match status" value="1"/>
</dbReference>
<keyword evidence="4 5" id="KW-0472">Membrane</keyword>
<dbReference type="InterPro" id="IPR037185">
    <property type="entry name" value="EmrE-like"/>
</dbReference>
<evidence type="ECO:0000256" key="2">
    <source>
        <dbReference type="ARBA" id="ARBA00022692"/>
    </source>
</evidence>
<dbReference type="InterPro" id="IPR000620">
    <property type="entry name" value="EamA_dom"/>
</dbReference>
<dbReference type="AlphaFoldDB" id="A0A3B0T6Z6"/>
<reference evidence="7" key="1">
    <citation type="submission" date="2018-06" db="EMBL/GenBank/DDBJ databases">
        <authorList>
            <person name="Zhirakovskaya E."/>
        </authorList>
    </citation>
    <scope>NUCLEOTIDE SEQUENCE</scope>
</reference>
<keyword evidence="2 5" id="KW-0812">Transmembrane</keyword>
<dbReference type="InterPro" id="IPR050638">
    <property type="entry name" value="AA-Vitamin_Transporters"/>
</dbReference>
<proteinExistence type="predicted"/>
<feature type="transmembrane region" description="Helical" evidence="5">
    <location>
        <begin position="14"/>
        <end position="35"/>
    </location>
</feature>
<keyword evidence="3 5" id="KW-1133">Transmembrane helix</keyword>
<feature type="transmembrane region" description="Helical" evidence="5">
    <location>
        <begin position="41"/>
        <end position="58"/>
    </location>
</feature>
<evidence type="ECO:0000313" key="7">
    <source>
        <dbReference type="EMBL" id="VAW09117.1"/>
    </source>
</evidence>
<feature type="transmembrane region" description="Helical" evidence="5">
    <location>
        <begin position="248"/>
        <end position="270"/>
    </location>
</feature>
<dbReference type="Pfam" id="PF00892">
    <property type="entry name" value="EamA"/>
    <property type="match status" value="2"/>
</dbReference>
<evidence type="ECO:0000256" key="5">
    <source>
        <dbReference type="SAM" id="Phobius"/>
    </source>
</evidence>
<dbReference type="EMBL" id="UOEK01000522">
    <property type="protein sequence ID" value="VAW09117.1"/>
    <property type="molecule type" value="Genomic_DNA"/>
</dbReference>
<dbReference type="GO" id="GO:0016020">
    <property type="term" value="C:membrane"/>
    <property type="evidence" value="ECO:0007669"/>
    <property type="project" value="UniProtKB-SubCell"/>
</dbReference>
<feature type="domain" description="EamA" evidence="6">
    <location>
        <begin position="158"/>
        <end position="292"/>
    </location>
</feature>
<sequence>MTEADQHPPTARSVALAVGAAGLWGLGLVLVKLGLRDVPPLTFAASRYVLGALTLVMFRALRNRKGAVLGGVIRNRSVIALGALLYAAVPAAQFIAIDRIEAGTFNFVFQSGIPLILAFTAGFVLRERTSAREWFGVAFVVMGVYAFYPSVPSGPELAGALLALAAATGIGVSNLIQRRVMRTAGTSSLDVTLVSMVIGAFLLTVIALAAEGTPRLTASSIMLVIFLGVVTTALAFTMWHEAMRGLKALHAGIIASGQIFEVPILAAVILGETFTYRQWVGSVVVLVGILIVQASRQSQRTTALPTTLAGPARAQ</sequence>
<dbReference type="SUPFAM" id="SSF103481">
    <property type="entry name" value="Multidrug resistance efflux transporter EmrE"/>
    <property type="match status" value="2"/>
</dbReference>
<evidence type="ECO:0000256" key="1">
    <source>
        <dbReference type="ARBA" id="ARBA00004141"/>
    </source>
</evidence>
<protein>
    <recommendedName>
        <fullName evidence="6">EamA domain-containing protein</fullName>
    </recommendedName>
</protein>
<dbReference type="PANTHER" id="PTHR32322:SF2">
    <property type="entry name" value="EAMA DOMAIN-CONTAINING PROTEIN"/>
    <property type="match status" value="1"/>
</dbReference>
<feature type="transmembrane region" description="Helical" evidence="5">
    <location>
        <begin position="276"/>
        <end position="294"/>
    </location>
</feature>
<dbReference type="Gene3D" id="1.10.3730.20">
    <property type="match status" value="2"/>
</dbReference>
<feature type="transmembrane region" description="Helical" evidence="5">
    <location>
        <begin position="216"/>
        <end position="236"/>
    </location>
</feature>
<accession>A0A3B0T6Z6</accession>